<organism evidence="1 2">
    <name type="scientific">Haemonchus contortus</name>
    <name type="common">Barber pole worm</name>
    <dbReference type="NCBI Taxonomy" id="6289"/>
    <lineage>
        <taxon>Eukaryota</taxon>
        <taxon>Metazoa</taxon>
        <taxon>Ecdysozoa</taxon>
        <taxon>Nematoda</taxon>
        <taxon>Chromadorea</taxon>
        <taxon>Rhabditida</taxon>
        <taxon>Rhabditina</taxon>
        <taxon>Rhabditomorpha</taxon>
        <taxon>Strongyloidea</taxon>
        <taxon>Trichostrongylidae</taxon>
        <taxon>Haemonchus</taxon>
    </lineage>
</organism>
<dbReference type="WBParaSite" id="HCON_00006925-00001">
    <property type="protein sequence ID" value="HCON_00006925-00001"/>
    <property type="gene ID" value="HCON_00006925"/>
</dbReference>
<accession>A0A7I4XUW9</accession>
<dbReference type="AlphaFoldDB" id="A0A7I4XUW9"/>
<evidence type="ECO:0000313" key="2">
    <source>
        <dbReference type="WBParaSite" id="HCON_00006925-00001"/>
    </source>
</evidence>
<evidence type="ECO:0000313" key="1">
    <source>
        <dbReference type="Proteomes" id="UP000025227"/>
    </source>
</evidence>
<keyword evidence="1" id="KW-1185">Reference proteome</keyword>
<proteinExistence type="predicted"/>
<protein>
    <submittedName>
        <fullName evidence="2">Zf-CGNR domain-containing protein</fullName>
    </submittedName>
</protein>
<dbReference type="Proteomes" id="UP000025227">
    <property type="component" value="Unplaced"/>
</dbReference>
<name>A0A7I4XUW9_HAECO</name>
<sequence>MNMPFAVSCRTTYLCRHHNHELRMEA</sequence>
<reference evidence="2" key="1">
    <citation type="submission" date="2020-12" db="UniProtKB">
        <authorList>
            <consortium name="WormBaseParasite"/>
        </authorList>
    </citation>
    <scope>IDENTIFICATION</scope>
    <source>
        <strain evidence="2">MHco3</strain>
    </source>
</reference>